<dbReference type="Proteomes" id="UP001631969">
    <property type="component" value="Unassembled WGS sequence"/>
</dbReference>
<gene>
    <name evidence="1" type="ORF">ACI1P1_27640</name>
</gene>
<proteinExistence type="predicted"/>
<name>A0ACC7P5X9_9BACL</name>
<accession>A0ACC7P5X9</accession>
<evidence type="ECO:0000313" key="1">
    <source>
        <dbReference type="EMBL" id="MFM9332077.1"/>
    </source>
</evidence>
<dbReference type="EMBL" id="JBJURJ010000025">
    <property type="protein sequence ID" value="MFM9332077.1"/>
    <property type="molecule type" value="Genomic_DNA"/>
</dbReference>
<sequence>MKHRMGSGILILLLAVLVLSGCFAGERGQRQDFSPAVEPEEEAGGAQLPGRELTYWAELNGNAGSVRPTFTEVPFFQEWQKRTGVRLKFIQPPANRAKEALNVLLASGEVPDMIEYEWERFPGGPQKAINDGFIRKLNDVIDRYAPNLKRYLQEHPEVDKQVKTAEGSYYLFPFIRDSDRLRTFQGPIIRKDWLDDLGLDLPETIEEWYTVLKAFKEKKGAEAPLSFLGVPNALQAMENGAFSGAFGVIKGFYLLDGRVKYGPLEPGYKAFIATFRQWYKEGLIDRNIAAVDTRSLDASILSGRSGATIWNAGAGIGTWQPLLTAADPEARLAGAPYPVLRKGERPFYGQRSHYVSSGGVAISAKSDQVVKAVRMLDYGYSPEGHMFFNFGMEGVSYTMKGEYPQYTDLILRNPDKLAPSQALAMYSRASYFGPFVQDERYAEQYYSLHQQREAVKLWADTDADAHLLPPTPKTERENAELSVIMQDVSLLVDEMSLKLILGIEPMEAYDSYLDKIRSLRIDRALEIQETALARYNSPQ</sequence>
<evidence type="ECO:0000313" key="2">
    <source>
        <dbReference type="Proteomes" id="UP001631969"/>
    </source>
</evidence>
<comment type="caution">
    <text evidence="1">The sequence shown here is derived from an EMBL/GenBank/DDBJ whole genome shotgun (WGS) entry which is preliminary data.</text>
</comment>
<keyword evidence="2" id="KW-1185">Reference proteome</keyword>
<protein>
    <submittedName>
        <fullName evidence="1">Extracellular solute-binding protein</fullName>
    </submittedName>
</protein>
<organism evidence="1 2">
    <name type="scientific">Paenibacillus mesotrionivorans</name>
    <dbReference type="NCBI Taxonomy" id="3160968"/>
    <lineage>
        <taxon>Bacteria</taxon>
        <taxon>Bacillati</taxon>
        <taxon>Bacillota</taxon>
        <taxon>Bacilli</taxon>
        <taxon>Bacillales</taxon>
        <taxon>Paenibacillaceae</taxon>
        <taxon>Paenibacillus</taxon>
    </lineage>
</organism>
<reference evidence="1" key="1">
    <citation type="submission" date="2024-12" db="EMBL/GenBank/DDBJ databases">
        <authorList>
            <person name="Wu N."/>
        </authorList>
    </citation>
    <scope>NUCLEOTIDE SEQUENCE</scope>
    <source>
        <strain evidence="1">P15</strain>
    </source>
</reference>